<dbReference type="InterPro" id="IPR005467">
    <property type="entry name" value="His_kinase_dom"/>
</dbReference>
<evidence type="ECO:0000256" key="7">
    <source>
        <dbReference type="ARBA" id="ARBA00022840"/>
    </source>
</evidence>
<dbReference type="InterPro" id="IPR019734">
    <property type="entry name" value="TPR_rpt"/>
</dbReference>
<keyword evidence="5" id="KW-0547">Nucleotide-binding</keyword>
<keyword evidence="13" id="KW-1185">Reference proteome</keyword>
<evidence type="ECO:0000256" key="4">
    <source>
        <dbReference type="ARBA" id="ARBA00022679"/>
    </source>
</evidence>
<dbReference type="SMART" id="SM00028">
    <property type="entry name" value="TPR"/>
    <property type="match status" value="5"/>
</dbReference>
<keyword evidence="4" id="KW-0808">Transferase</keyword>
<sequence>MKKAILLLLLVSVTRTIAQDNQLKKVYDSITSQINSFSKEEIQIKSDELYLRSIQLKDTLYQYRAKKLWALWYEKQGDYNKAIEFLKEESAVIDTYKSSLIKDEIIVENYYAIAKLSRDKGDLIVATDYYYRSLELAKSRILTSYIFGNYNGLARIFLMQKNLKEARNYLIKAKKYAKSKKKEYKILNNLANINVHLKAYKEAKKNLIEARDLLKKDDYKSLLNNYNNLAAVYHYMGEAKTSLEYSLKSYDLKVKTNATTKQLAESLINISTSFVGLKNHKKAEIYMKKAESLFPDAESLELKKGVYKSLRDNYEDLFNYKKALHYSKLYEIYKDSLLSSKTLKETEKLRVAFETRLKDQKIESQVELIENQSKQKEYLVSGLIVLTILLISASVFYFQKIKAQKEAINNKDALNKAEMAKLIEEQKFKTFVAQVQGQHQERNRIAKDLHDSVSGNIAAIKMQLTSLSENHSKEMKAIINNLDITYGEVRTISHNLIKQAFSEQLFTKYFKNLLSLYQTKDFSIEIEFYPEERLNEISKDITKEISMIVQELVTNIRKHARTNSCSVSLTMHDAYLNVLVEDEGVGFDVSKDKKGIGLENVNSRVLKLKGAIEVDTVLNKGTTININIPVSL</sequence>
<evidence type="ECO:0000256" key="8">
    <source>
        <dbReference type="ARBA" id="ARBA00023012"/>
    </source>
</evidence>
<dbReference type="Pfam" id="PF02518">
    <property type="entry name" value="HATPase_c"/>
    <property type="match status" value="1"/>
</dbReference>
<dbReference type="InterPro" id="IPR050482">
    <property type="entry name" value="Sensor_HK_TwoCompSys"/>
</dbReference>
<keyword evidence="7" id="KW-0067">ATP-binding</keyword>
<proteinExistence type="predicted"/>
<dbReference type="GO" id="GO:0016301">
    <property type="term" value="F:kinase activity"/>
    <property type="evidence" value="ECO:0007669"/>
    <property type="project" value="UniProtKB-KW"/>
</dbReference>
<name>A0ABM9PRE7_9FLAO</name>
<protein>
    <recommendedName>
        <fullName evidence="2">histidine kinase</fullName>
        <ecNumber evidence="2">2.7.13.3</ecNumber>
    </recommendedName>
</protein>
<dbReference type="PANTHER" id="PTHR24421">
    <property type="entry name" value="NITRATE/NITRITE SENSOR PROTEIN NARX-RELATED"/>
    <property type="match status" value="1"/>
</dbReference>
<evidence type="ECO:0000313" key="12">
    <source>
        <dbReference type="EMBL" id="CAL2108367.1"/>
    </source>
</evidence>
<keyword evidence="9" id="KW-0472">Membrane</keyword>
<keyword evidence="3" id="KW-0597">Phosphoprotein</keyword>
<dbReference type="EMBL" id="CAXJRC010000044">
    <property type="protein sequence ID" value="CAL2108367.1"/>
    <property type="molecule type" value="Genomic_DNA"/>
</dbReference>
<dbReference type="PROSITE" id="PS50109">
    <property type="entry name" value="HIS_KIN"/>
    <property type="match status" value="1"/>
</dbReference>
<feature type="domain" description="Histidine kinase" evidence="11">
    <location>
        <begin position="444"/>
        <end position="632"/>
    </location>
</feature>
<keyword evidence="10" id="KW-0732">Signal</keyword>
<evidence type="ECO:0000256" key="9">
    <source>
        <dbReference type="SAM" id="Phobius"/>
    </source>
</evidence>
<accession>A0ABM9PRE7</accession>
<dbReference type="PANTHER" id="PTHR24421:SF10">
    <property type="entry name" value="NITRATE_NITRITE SENSOR PROTEIN NARQ"/>
    <property type="match status" value="1"/>
</dbReference>
<gene>
    <name evidence="12" type="ORF">T190115A13A_70140</name>
</gene>
<dbReference type="Gene3D" id="1.25.40.10">
    <property type="entry name" value="Tetratricopeptide repeat domain"/>
    <property type="match status" value="2"/>
</dbReference>
<comment type="catalytic activity">
    <reaction evidence="1">
        <text>ATP + protein L-histidine = ADP + protein N-phospho-L-histidine.</text>
        <dbReference type="EC" id="2.7.13.3"/>
    </reaction>
</comment>
<feature type="signal peptide" evidence="10">
    <location>
        <begin position="1"/>
        <end position="18"/>
    </location>
</feature>
<feature type="transmembrane region" description="Helical" evidence="9">
    <location>
        <begin position="378"/>
        <end position="398"/>
    </location>
</feature>
<dbReference type="SUPFAM" id="SSF55874">
    <property type="entry name" value="ATPase domain of HSP90 chaperone/DNA topoisomerase II/histidine kinase"/>
    <property type="match status" value="1"/>
</dbReference>
<dbReference type="Pfam" id="PF07730">
    <property type="entry name" value="HisKA_3"/>
    <property type="match status" value="1"/>
</dbReference>
<keyword evidence="8" id="KW-0902">Two-component regulatory system</keyword>
<dbReference type="CDD" id="cd16917">
    <property type="entry name" value="HATPase_UhpB-NarQ-NarX-like"/>
    <property type="match status" value="1"/>
</dbReference>
<dbReference type="SUPFAM" id="SSF48452">
    <property type="entry name" value="TPR-like"/>
    <property type="match status" value="2"/>
</dbReference>
<evidence type="ECO:0000256" key="5">
    <source>
        <dbReference type="ARBA" id="ARBA00022741"/>
    </source>
</evidence>
<evidence type="ECO:0000256" key="10">
    <source>
        <dbReference type="SAM" id="SignalP"/>
    </source>
</evidence>
<comment type="caution">
    <text evidence="12">The sequence shown here is derived from an EMBL/GenBank/DDBJ whole genome shotgun (WGS) entry which is preliminary data.</text>
</comment>
<dbReference type="Pfam" id="PF13424">
    <property type="entry name" value="TPR_12"/>
    <property type="match status" value="1"/>
</dbReference>
<evidence type="ECO:0000313" key="13">
    <source>
        <dbReference type="Proteomes" id="UP001497602"/>
    </source>
</evidence>
<dbReference type="InterPro" id="IPR003594">
    <property type="entry name" value="HATPase_dom"/>
</dbReference>
<dbReference type="EC" id="2.7.13.3" evidence="2"/>
<evidence type="ECO:0000259" key="11">
    <source>
        <dbReference type="PROSITE" id="PS50109"/>
    </source>
</evidence>
<keyword evidence="9" id="KW-1133">Transmembrane helix</keyword>
<keyword evidence="6 12" id="KW-0418">Kinase</keyword>
<reference evidence="12 13" key="1">
    <citation type="submission" date="2024-05" db="EMBL/GenBank/DDBJ databases">
        <authorList>
            <person name="Duchaud E."/>
        </authorList>
    </citation>
    <scope>NUCLEOTIDE SEQUENCE [LARGE SCALE GENOMIC DNA]</scope>
    <source>
        <strain evidence="12">Ena-SAMPLE-TAB-13-05-2024-13:56:06:370-140305</strain>
    </source>
</reference>
<dbReference type="InterPro" id="IPR011990">
    <property type="entry name" value="TPR-like_helical_dom_sf"/>
</dbReference>
<evidence type="ECO:0000256" key="6">
    <source>
        <dbReference type="ARBA" id="ARBA00022777"/>
    </source>
</evidence>
<evidence type="ECO:0000256" key="3">
    <source>
        <dbReference type="ARBA" id="ARBA00022553"/>
    </source>
</evidence>
<evidence type="ECO:0000256" key="2">
    <source>
        <dbReference type="ARBA" id="ARBA00012438"/>
    </source>
</evidence>
<evidence type="ECO:0000256" key="1">
    <source>
        <dbReference type="ARBA" id="ARBA00000085"/>
    </source>
</evidence>
<organism evidence="12 13">
    <name type="scientific">Tenacibaculum vairaonense</name>
    <dbReference type="NCBI Taxonomy" id="3137860"/>
    <lineage>
        <taxon>Bacteria</taxon>
        <taxon>Pseudomonadati</taxon>
        <taxon>Bacteroidota</taxon>
        <taxon>Flavobacteriia</taxon>
        <taxon>Flavobacteriales</taxon>
        <taxon>Flavobacteriaceae</taxon>
        <taxon>Tenacibaculum</taxon>
    </lineage>
</organism>
<dbReference type="Gene3D" id="1.20.5.1930">
    <property type="match status" value="1"/>
</dbReference>
<dbReference type="InterPro" id="IPR036890">
    <property type="entry name" value="HATPase_C_sf"/>
</dbReference>
<dbReference type="Proteomes" id="UP001497602">
    <property type="component" value="Unassembled WGS sequence"/>
</dbReference>
<dbReference type="Gene3D" id="3.30.565.10">
    <property type="entry name" value="Histidine kinase-like ATPase, C-terminal domain"/>
    <property type="match status" value="1"/>
</dbReference>
<dbReference type="InterPro" id="IPR011712">
    <property type="entry name" value="Sig_transdc_His_kin_sub3_dim/P"/>
</dbReference>
<dbReference type="RefSeq" id="WP_348739956.1">
    <property type="nucleotide sequence ID" value="NZ_CAXJRC010000044.1"/>
</dbReference>
<keyword evidence="9" id="KW-0812">Transmembrane</keyword>
<feature type="chain" id="PRO_5046340528" description="histidine kinase" evidence="10">
    <location>
        <begin position="19"/>
        <end position="632"/>
    </location>
</feature>
<dbReference type="SMART" id="SM00387">
    <property type="entry name" value="HATPase_c"/>
    <property type="match status" value="1"/>
</dbReference>